<proteinExistence type="predicted"/>
<protein>
    <submittedName>
        <fullName evidence="1">Uncharacterized protein</fullName>
    </submittedName>
</protein>
<dbReference type="EMBL" id="BMMQ01000001">
    <property type="protein sequence ID" value="GGO59039.1"/>
    <property type="molecule type" value="Genomic_DNA"/>
</dbReference>
<dbReference type="Proteomes" id="UP000638043">
    <property type="component" value="Unassembled WGS sequence"/>
</dbReference>
<reference evidence="2" key="1">
    <citation type="journal article" date="2019" name="Int. J. Syst. Evol. Microbiol.">
        <title>The Global Catalogue of Microorganisms (GCM) 10K type strain sequencing project: providing services to taxonomists for standard genome sequencing and annotation.</title>
        <authorList>
            <consortium name="The Broad Institute Genomics Platform"/>
            <consortium name="The Broad Institute Genome Sequencing Center for Infectious Disease"/>
            <person name="Wu L."/>
            <person name="Ma J."/>
        </authorList>
    </citation>
    <scope>NUCLEOTIDE SEQUENCE [LARGE SCALE GENOMIC DNA]</scope>
    <source>
        <strain evidence="2">CGMCC 4.7181</strain>
    </source>
</reference>
<accession>A0ABQ2MWD0</accession>
<dbReference type="RefSeq" id="WP_188699383.1">
    <property type="nucleotide sequence ID" value="NZ_BMMQ01000001.1"/>
</dbReference>
<comment type="caution">
    <text evidence="1">The sequence shown here is derived from an EMBL/GenBank/DDBJ whole genome shotgun (WGS) entry which is preliminary data.</text>
</comment>
<name>A0ABQ2MWD0_9MICO</name>
<evidence type="ECO:0000313" key="2">
    <source>
        <dbReference type="Proteomes" id="UP000638043"/>
    </source>
</evidence>
<organism evidence="1 2">
    <name type="scientific">Microbacterium nanhaiense</name>
    <dbReference type="NCBI Taxonomy" id="1301026"/>
    <lineage>
        <taxon>Bacteria</taxon>
        <taxon>Bacillati</taxon>
        <taxon>Actinomycetota</taxon>
        <taxon>Actinomycetes</taxon>
        <taxon>Micrococcales</taxon>
        <taxon>Microbacteriaceae</taxon>
        <taxon>Microbacterium</taxon>
    </lineage>
</organism>
<gene>
    <name evidence="1" type="ORF">GCM10010910_01030</name>
</gene>
<sequence>MDNKAIDWLVDLDDEEFREAVSQAAKARDREPEKWRALLDPRAIESTLDALDWFVEQGEVQSQDPARFPRAHHFLKRMRGYRTDVMFTLKLRGEG</sequence>
<evidence type="ECO:0000313" key="1">
    <source>
        <dbReference type="EMBL" id="GGO59039.1"/>
    </source>
</evidence>
<keyword evidence="2" id="KW-1185">Reference proteome</keyword>